<proteinExistence type="predicted"/>
<organism evidence="2 3">
    <name type="scientific">Fundicoccus culcitae</name>
    <dbReference type="NCBI Taxonomy" id="2969821"/>
    <lineage>
        <taxon>Bacteria</taxon>
        <taxon>Bacillati</taxon>
        <taxon>Bacillota</taxon>
        <taxon>Bacilli</taxon>
        <taxon>Lactobacillales</taxon>
        <taxon>Aerococcaceae</taxon>
        <taxon>Fundicoccus</taxon>
    </lineage>
</organism>
<keyword evidence="3" id="KW-1185">Reference proteome</keyword>
<feature type="domain" description="DUF3870" evidence="1">
    <location>
        <begin position="8"/>
        <end position="100"/>
    </location>
</feature>
<protein>
    <submittedName>
        <fullName evidence="2">DUF3870 domain-containing protein</fullName>
    </submittedName>
</protein>
<dbReference type="EMBL" id="CP102453">
    <property type="protein sequence ID" value="UUX35094.1"/>
    <property type="molecule type" value="Genomic_DNA"/>
</dbReference>
<evidence type="ECO:0000313" key="3">
    <source>
        <dbReference type="Proteomes" id="UP001315967"/>
    </source>
</evidence>
<dbReference type="InterPro" id="IPR024617">
    <property type="entry name" value="DUF3870"/>
</dbReference>
<gene>
    <name evidence="2" type="ORF">NRE15_05480</name>
</gene>
<dbReference type="RefSeq" id="WP_313794587.1">
    <property type="nucleotide sequence ID" value="NZ_CP102453.1"/>
</dbReference>
<name>A0ABY5P8L4_9LACT</name>
<dbReference type="Proteomes" id="UP001315967">
    <property type="component" value="Chromosome"/>
</dbReference>
<dbReference type="Pfam" id="PF12986">
    <property type="entry name" value="DUF3870"/>
    <property type="match status" value="1"/>
</dbReference>
<sequence>MRILDTVFVSGYTRLPKGTVMYEESAVVGVMFEVNRTSHIIVKAECTFVTQLAQDYFRRMLVGMNFVDDLDEILKTVEANLFIPSAPSIAGAIKVAQQRYIDHFEKKE</sequence>
<reference evidence="2 3" key="1">
    <citation type="submission" date="2022-08" db="EMBL/GenBank/DDBJ databases">
        <title>Aerococcaceae sp. nov isolated from spoiled eye mask.</title>
        <authorList>
            <person name="Zhou G."/>
            <person name="Xie X.-B."/>
            <person name="Shi Q.-S."/>
            <person name="Wang Y.-S."/>
            <person name="Wen X."/>
            <person name="Peng H."/>
            <person name="Yang X.-J."/>
            <person name="Tao H.-B."/>
            <person name="Huang X.-M."/>
        </authorList>
    </citation>
    <scope>NUCLEOTIDE SEQUENCE [LARGE SCALE GENOMIC DNA]</scope>
    <source>
        <strain evidence="3">DM20194951</strain>
    </source>
</reference>
<evidence type="ECO:0000313" key="2">
    <source>
        <dbReference type="EMBL" id="UUX35094.1"/>
    </source>
</evidence>
<accession>A0ABY5P8L4</accession>
<evidence type="ECO:0000259" key="1">
    <source>
        <dbReference type="Pfam" id="PF12986"/>
    </source>
</evidence>